<dbReference type="GO" id="GO:0005524">
    <property type="term" value="F:ATP binding"/>
    <property type="evidence" value="ECO:0007669"/>
    <property type="project" value="UniProtKB-UniRule"/>
</dbReference>
<name>A0AAD5JQB6_ACENE</name>
<feature type="compositionally biased region" description="Basic and acidic residues" evidence="11">
    <location>
        <begin position="714"/>
        <end position="728"/>
    </location>
</feature>
<dbReference type="PRINTS" id="PR00109">
    <property type="entry name" value="TYRKINASE"/>
</dbReference>
<feature type="compositionally biased region" description="Polar residues" evidence="11">
    <location>
        <begin position="687"/>
        <end position="713"/>
    </location>
</feature>
<dbReference type="PANTHER" id="PTHR23257:SF957">
    <property type="entry name" value="F3O9.7 PROTEIN-RELATED"/>
    <property type="match status" value="1"/>
</dbReference>
<dbReference type="CDD" id="cd06410">
    <property type="entry name" value="PB1_UP2"/>
    <property type="match status" value="1"/>
</dbReference>
<keyword evidence="12" id="KW-0472">Membrane</keyword>
<evidence type="ECO:0000256" key="9">
    <source>
        <dbReference type="ARBA" id="ARBA00023294"/>
    </source>
</evidence>
<reference evidence="14 15" key="1">
    <citation type="journal article" date="2022" name="Plant J.">
        <title>Strategies of tolerance reflected in two North American maple genomes.</title>
        <authorList>
            <person name="McEvoy S.L."/>
            <person name="Sezen U.U."/>
            <person name="Trouern-Trend A."/>
            <person name="McMahon S.M."/>
            <person name="Schaberg P.G."/>
            <person name="Yang J."/>
            <person name="Wegrzyn J.L."/>
            <person name="Swenson N.G."/>
        </authorList>
    </citation>
    <scope>NUCLEOTIDE SEQUENCE [LARGE SCALE GENOMIC DNA]</scope>
    <source>
        <strain evidence="14">91603</strain>
    </source>
</reference>
<evidence type="ECO:0000256" key="8">
    <source>
        <dbReference type="ARBA" id="ARBA00022840"/>
    </source>
</evidence>
<dbReference type="FunFam" id="1.10.510.10:FF:000142">
    <property type="entry name" value="Octicosapeptide/phox/Bem1p domain kinase superfamily protein"/>
    <property type="match status" value="1"/>
</dbReference>
<dbReference type="GO" id="GO:0009734">
    <property type="term" value="P:auxin-activated signaling pathway"/>
    <property type="evidence" value="ECO:0007669"/>
    <property type="project" value="UniProtKB-KW"/>
</dbReference>
<feature type="transmembrane region" description="Helical" evidence="12">
    <location>
        <begin position="1336"/>
        <end position="1357"/>
    </location>
</feature>
<evidence type="ECO:0000256" key="10">
    <source>
        <dbReference type="PROSITE-ProRule" id="PRU10141"/>
    </source>
</evidence>
<dbReference type="InterPro" id="IPR011009">
    <property type="entry name" value="Kinase-like_dom_sf"/>
</dbReference>
<feature type="binding site" evidence="10">
    <location>
        <position position="1032"/>
    </location>
    <ligand>
        <name>ATP</name>
        <dbReference type="ChEBI" id="CHEBI:30616"/>
    </ligand>
</feature>
<dbReference type="SMART" id="SM00220">
    <property type="entry name" value="S_TKc"/>
    <property type="match status" value="1"/>
</dbReference>
<evidence type="ECO:0000256" key="2">
    <source>
        <dbReference type="ARBA" id="ARBA00022490"/>
    </source>
</evidence>
<dbReference type="PROSITE" id="PS00107">
    <property type="entry name" value="PROTEIN_KINASE_ATP"/>
    <property type="match status" value="1"/>
</dbReference>
<keyword evidence="5" id="KW-0808">Transferase</keyword>
<keyword evidence="3" id="KW-0723">Serine/threonine-protein kinase</keyword>
<proteinExistence type="predicted"/>
<keyword evidence="7" id="KW-0418">Kinase</keyword>
<dbReference type="Gene3D" id="3.30.200.20">
    <property type="entry name" value="Phosphorylase Kinase, domain 1"/>
    <property type="match status" value="1"/>
</dbReference>
<evidence type="ECO:0000256" key="6">
    <source>
        <dbReference type="ARBA" id="ARBA00022741"/>
    </source>
</evidence>
<evidence type="ECO:0000256" key="7">
    <source>
        <dbReference type="ARBA" id="ARBA00022777"/>
    </source>
</evidence>
<feature type="region of interest" description="Disordered" evidence="11">
    <location>
        <begin position="25"/>
        <end position="51"/>
    </location>
</feature>
<dbReference type="PROSITE" id="PS00108">
    <property type="entry name" value="PROTEIN_KINASE_ST"/>
    <property type="match status" value="1"/>
</dbReference>
<keyword evidence="2" id="KW-0963">Cytoplasm</keyword>
<keyword evidence="6 10" id="KW-0547">Nucleotide-binding</keyword>
<feature type="region of interest" description="Disordered" evidence="11">
    <location>
        <begin position="496"/>
        <end position="621"/>
    </location>
</feature>
<dbReference type="SMART" id="SM00666">
    <property type="entry name" value="PB1"/>
    <property type="match status" value="1"/>
</dbReference>
<dbReference type="Gene3D" id="1.10.510.10">
    <property type="entry name" value="Transferase(Phosphotransferase) domain 1"/>
    <property type="match status" value="1"/>
</dbReference>
<evidence type="ECO:0000256" key="1">
    <source>
        <dbReference type="ARBA" id="ARBA00004496"/>
    </source>
</evidence>
<evidence type="ECO:0000313" key="15">
    <source>
        <dbReference type="Proteomes" id="UP001064489"/>
    </source>
</evidence>
<feature type="compositionally biased region" description="Basic and acidic residues" evidence="11">
    <location>
        <begin position="496"/>
        <end position="530"/>
    </location>
</feature>
<feature type="compositionally biased region" description="Basic and acidic residues" evidence="11">
    <location>
        <begin position="593"/>
        <end position="602"/>
    </location>
</feature>
<keyword evidence="15" id="KW-1185">Reference proteome</keyword>
<dbReference type="InterPro" id="IPR000270">
    <property type="entry name" value="PB1_dom"/>
</dbReference>
<dbReference type="GO" id="GO:0005737">
    <property type="term" value="C:cytoplasm"/>
    <property type="evidence" value="ECO:0007669"/>
    <property type="project" value="UniProtKB-SubCell"/>
</dbReference>
<comment type="caution">
    <text evidence="14">The sequence shown here is derived from an EMBL/GenBank/DDBJ whole genome shotgun (WGS) entry which is preliminary data.</text>
</comment>
<dbReference type="InterPro" id="IPR008271">
    <property type="entry name" value="Ser/Thr_kinase_AS"/>
</dbReference>
<dbReference type="InterPro" id="IPR050167">
    <property type="entry name" value="Ser_Thr_protein_kinase"/>
</dbReference>
<dbReference type="FunFam" id="3.30.200.20:FF:000081">
    <property type="entry name" value="Octicosapeptide/phox/Bem1p domain kinase superfamily protein"/>
    <property type="match status" value="1"/>
</dbReference>
<dbReference type="PANTHER" id="PTHR23257">
    <property type="entry name" value="SERINE-THREONINE PROTEIN KINASE"/>
    <property type="match status" value="1"/>
</dbReference>
<dbReference type="InterPro" id="IPR017441">
    <property type="entry name" value="Protein_kinase_ATP_BS"/>
</dbReference>
<feature type="region of interest" description="Disordered" evidence="11">
    <location>
        <begin position="764"/>
        <end position="799"/>
    </location>
</feature>
<feature type="compositionally biased region" description="Basic and acidic residues" evidence="11">
    <location>
        <begin position="134"/>
        <end position="151"/>
    </location>
</feature>
<evidence type="ECO:0000256" key="3">
    <source>
        <dbReference type="ARBA" id="ARBA00022527"/>
    </source>
</evidence>
<keyword evidence="8 10" id="KW-0067">ATP-binding</keyword>
<organism evidence="14 15">
    <name type="scientific">Acer negundo</name>
    <name type="common">Box elder</name>
    <dbReference type="NCBI Taxonomy" id="4023"/>
    <lineage>
        <taxon>Eukaryota</taxon>
        <taxon>Viridiplantae</taxon>
        <taxon>Streptophyta</taxon>
        <taxon>Embryophyta</taxon>
        <taxon>Tracheophyta</taxon>
        <taxon>Spermatophyta</taxon>
        <taxon>Magnoliopsida</taxon>
        <taxon>eudicotyledons</taxon>
        <taxon>Gunneridae</taxon>
        <taxon>Pentapetalae</taxon>
        <taxon>rosids</taxon>
        <taxon>malvids</taxon>
        <taxon>Sapindales</taxon>
        <taxon>Sapindaceae</taxon>
        <taxon>Hippocastanoideae</taxon>
        <taxon>Acereae</taxon>
        <taxon>Acer</taxon>
    </lineage>
</organism>
<dbReference type="GO" id="GO:0004674">
    <property type="term" value="F:protein serine/threonine kinase activity"/>
    <property type="evidence" value="ECO:0007669"/>
    <property type="project" value="UniProtKB-KW"/>
</dbReference>
<dbReference type="Pfam" id="PF00564">
    <property type="entry name" value="PB1"/>
    <property type="match status" value="1"/>
</dbReference>
<sequence length="1359" mass="151112">MERNLGKGAMDQHKNHEQVRYNNMETRTEGPGSANQRFFHDPSSNINTNIRPPDYTLSVGARPVLNYSIQTGEEFSLEFMRDRVIPRQHFVPNAYGDPNNMPAYMDLKGVLGISHTGSESGSEITMRNTADAGRAQEFERKGTSTHEDRNYFDSVRSVPRTSSRNEMSRGLQGYASSGVSDNSSTKVKFLCSFGGKILPRPCDGKLRYVGGETRIVRISRDISWQELMRKVLAIYSQTHTIKYQLPGEDLDALVSVSCDEDLLNMMEECNVLEDRGSQKPRMFLFSNIDLEDEQLGMESIEGDSEIQFVIAVNGMDLGSRKNSIALGSASGNNLDELLNLKVERETGRVAAESAVTSTTNLTSNAPLSTIKSSLPVLASSTSVYDSNSQPYQGQKMQYAEVGQHLSYTLHPTESFHQIDVKSTTPLPVPLQYGYGSHPSNYATPGENVAPVPLPGQMNQQGDLAEERYGGFRVDDPEVFLREAKLKVDGSTQKINEPEKIRTLDKEASIKDPKMKRDSSLPKISDSDRIQMSENEYVVPSHSYTSSVTNYMAKEEPSARNSSPDISSSLLPSKSSKKAQEPVLNSTPPEAVNEGEKNNDGDHFYASGGAFTSGHGDSEAELTDVSYHEPSVIPQRIYHSEQIPREQAEMNRLSKSDDSFGAQFLISQAHTGSSQPILESIDKLPDRITTSETEQSIPSAKPQHTNPQTSQLESNLRKSEKDHYMDDKAAAGSHDPTVHHGTSSKQPEDSALRASDYEWSEMAINKNNGNDTKERAQPLASKENPVRAVPRGDSVVGAGTPENGDIVIDINDRFPRDFLSDIFSKAVISENRTDMTPMHGDGAVLSWNMENHDPKHWSYFRNMAQDEFVRKDVSLMDQDHLGFSSPLTNIKEGVPVDYSYPPLKSDGVALAHVDSHITFDENIQRDSSGIARPNTMDVHPNYSRPQLKGDESVQLETVNPRIPESDYKEGRLDVPSAGPPLADLPPVDFDITTLQIIKNEDLEEFRELGSGTFGTVYHGKWRGTDVAIKRIKKSCFTGRSSEQERLTVEFWREAEILSKLHHPNVVAFYGVVQDGPGGTLATVTEFMVNGSLRHVLLSKERHLDRRKRLIIAMEAAFGMEYLHSKNIVHFDLKCDNLLVNLKDPSRPICKVGDFGLSKIKRNTLVTGGVRGTLPWMAPELLNGSSSKVSEKVDVFSFGIVLWEILTGEEPYANMHYGAIIGGIVNNTLRPHVPNYCDAEWRLLMEQCWAPDPVVRPSFTEIASRLRVMSVASRSHGHQPQNQFYSSGVFTGDCGTELDHSVTTVGEEFMMGKEMQRDVATKEGLCGIAMEASYPTAYILFLVFLCKLLCMLACIVFFYHF</sequence>
<evidence type="ECO:0000256" key="12">
    <source>
        <dbReference type="SAM" id="Phobius"/>
    </source>
</evidence>
<dbReference type="Proteomes" id="UP001064489">
    <property type="component" value="Chromosome 13"/>
</dbReference>
<comment type="subcellular location">
    <subcellularLocation>
        <location evidence="1">Cytoplasm</location>
    </subcellularLocation>
</comment>
<evidence type="ECO:0000313" key="14">
    <source>
        <dbReference type="EMBL" id="KAI9197934.1"/>
    </source>
</evidence>
<dbReference type="InterPro" id="IPR000719">
    <property type="entry name" value="Prot_kinase_dom"/>
</dbReference>
<evidence type="ECO:0000256" key="11">
    <source>
        <dbReference type="SAM" id="MobiDB-lite"/>
    </source>
</evidence>
<feature type="domain" description="Protein kinase" evidence="13">
    <location>
        <begin position="1001"/>
        <end position="1266"/>
    </location>
</feature>
<dbReference type="FunFam" id="3.10.20.90:FF:000058">
    <property type="entry name" value="Octicosapeptide/phox/Bem1p domain kinase superfamily protein"/>
    <property type="match status" value="1"/>
</dbReference>
<protein>
    <recommendedName>
        <fullName evidence="13">Protein kinase domain-containing protein</fullName>
    </recommendedName>
</protein>
<feature type="region of interest" description="Disordered" evidence="11">
    <location>
        <begin position="117"/>
        <end position="182"/>
    </location>
</feature>
<keyword evidence="12" id="KW-1133">Transmembrane helix</keyword>
<evidence type="ECO:0000259" key="13">
    <source>
        <dbReference type="PROSITE" id="PS50011"/>
    </source>
</evidence>
<feature type="compositionally biased region" description="Polar residues" evidence="11">
    <location>
        <begin position="117"/>
        <end position="128"/>
    </location>
</feature>
<keyword evidence="4" id="KW-0597">Phosphoprotein</keyword>
<gene>
    <name evidence="14" type="ORF">LWI28_007021</name>
</gene>
<dbReference type="GO" id="GO:0010928">
    <property type="term" value="P:regulation of auxin mediated signaling pathway"/>
    <property type="evidence" value="ECO:0007669"/>
    <property type="project" value="UniProtKB-ARBA"/>
</dbReference>
<evidence type="ECO:0000256" key="4">
    <source>
        <dbReference type="ARBA" id="ARBA00022553"/>
    </source>
</evidence>
<dbReference type="SUPFAM" id="SSF56112">
    <property type="entry name" value="Protein kinase-like (PK-like)"/>
    <property type="match status" value="1"/>
</dbReference>
<accession>A0AAD5JQB6</accession>
<keyword evidence="12" id="KW-0812">Transmembrane</keyword>
<dbReference type="Pfam" id="PF07714">
    <property type="entry name" value="PK_Tyr_Ser-Thr"/>
    <property type="match status" value="1"/>
</dbReference>
<dbReference type="Gene3D" id="3.10.20.90">
    <property type="entry name" value="Phosphatidylinositol 3-kinase Catalytic Subunit, Chain A, domain 1"/>
    <property type="match status" value="1"/>
</dbReference>
<dbReference type="SUPFAM" id="SSF54001">
    <property type="entry name" value="Cysteine proteinases"/>
    <property type="match status" value="1"/>
</dbReference>
<dbReference type="PROSITE" id="PS50011">
    <property type="entry name" value="PROTEIN_KINASE_DOM"/>
    <property type="match status" value="1"/>
</dbReference>
<dbReference type="CDD" id="cd13999">
    <property type="entry name" value="STKc_MAP3K-like"/>
    <property type="match status" value="1"/>
</dbReference>
<keyword evidence="9" id="KW-0927">Auxin signaling pathway</keyword>
<dbReference type="SUPFAM" id="SSF54277">
    <property type="entry name" value="CAD &amp; PB1 domains"/>
    <property type="match status" value="1"/>
</dbReference>
<dbReference type="EMBL" id="JAJSOW010000002">
    <property type="protein sequence ID" value="KAI9197934.1"/>
    <property type="molecule type" value="Genomic_DNA"/>
</dbReference>
<dbReference type="InterPro" id="IPR038765">
    <property type="entry name" value="Papain-like_cys_pep_sf"/>
</dbReference>
<feature type="compositionally biased region" description="Low complexity" evidence="11">
    <location>
        <begin position="561"/>
        <end position="573"/>
    </location>
</feature>
<dbReference type="InterPro" id="IPR001245">
    <property type="entry name" value="Ser-Thr/Tyr_kinase_cat_dom"/>
</dbReference>
<evidence type="ECO:0000256" key="5">
    <source>
        <dbReference type="ARBA" id="ARBA00022679"/>
    </source>
</evidence>
<feature type="region of interest" description="Disordered" evidence="11">
    <location>
        <begin position="687"/>
        <end position="751"/>
    </location>
</feature>